<evidence type="ECO:0000313" key="3">
    <source>
        <dbReference type="Proteomes" id="UP000635477"/>
    </source>
</evidence>
<gene>
    <name evidence="2" type="ORF">FZEAL_6982</name>
</gene>
<comment type="caution">
    <text evidence="2">The sequence shown here is derived from an EMBL/GenBank/DDBJ whole genome shotgun (WGS) entry which is preliminary data.</text>
</comment>
<dbReference type="Proteomes" id="UP000635477">
    <property type="component" value="Unassembled WGS sequence"/>
</dbReference>
<feature type="chain" id="PRO_5034694841" evidence="1">
    <location>
        <begin position="22"/>
        <end position="224"/>
    </location>
</feature>
<name>A0A8H4UGS2_9HYPO</name>
<evidence type="ECO:0000256" key="1">
    <source>
        <dbReference type="SAM" id="SignalP"/>
    </source>
</evidence>
<proteinExistence type="predicted"/>
<reference evidence="2" key="2">
    <citation type="submission" date="2020-05" db="EMBL/GenBank/DDBJ databases">
        <authorList>
            <person name="Kim H.-S."/>
            <person name="Proctor R.H."/>
            <person name="Brown D.W."/>
        </authorList>
    </citation>
    <scope>NUCLEOTIDE SEQUENCE</scope>
    <source>
        <strain evidence="2">NRRL 22465</strain>
    </source>
</reference>
<organism evidence="2 3">
    <name type="scientific">Fusarium zealandicum</name>
    <dbReference type="NCBI Taxonomy" id="1053134"/>
    <lineage>
        <taxon>Eukaryota</taxon>
        <taxon>Fungi</taxon>
        <taxon>Dikarya</taxon>
        <taxon>Ascomycota</taxon>
        <taxon>Pezizomycotina</taxon>
        <taxon>Sordariomycetes</taxon>
        <taxon>Hypocreomycetidae</taxon>
        <taxon>Hypocreales</taxon>
        <taxon>Nectriaceae</taxon>
        <taxon>Fusarium</taxon>
        <taxon>Fusarium staphyleae species complex</taxon>
    </lineage>
</organism>
<accession>A0A8H4UGS2</accession>
<dbReference type="PANTHER" id="PTHR40640">
    <property type="entry name" value="ANCHORED GLYCOPROTEIN, PUTATIVE (AFU_ORTHOLOGUE AFUA_8G04860)-RELATED"/>
    <property type="match status" value="1"/>
</dbReference>
<dbReference type="AlphaFoldDB" id="A0A8H4UGS2"/>
<keyword evidence="3" id="KW-1185">Reference proteome</keyword>
<feature type="signal peptide" evidence="1">
    <location>
        <begin position="1"/>
        <end position="21"/>
    </location>
</feature>
<sequence>MKLVPSSALLALLALSAAGSASEEPPTITTAPIFLPYYSEESWSVVRGSIVSSSALQDAEAQETTYTIFCPDATDANPPECELSLEFPFVLIEGPETVRFHGTHTSTLTANLECTLHGKTEATCSGYSSFADGYDDGVNKGPTEVTWTSTFSGDEMEWGVLTMAELPHDPDSFTATWTTPTGVSGFVSVPLATDSDNAGANLRTDTTRAVFATTLCVIMASWLV</sequence>
<evidence type="ECO:0000313" key="2">
    <source>
        <dbReference type="EMBL" id="KAF4976338.1"/>
    </source>
</evidence>
<dbReference type="PANTHER" id="PTHR40640:SF1">
    <property type="entry name" value="ANCHORED GLYCOPROTEIN, PUTATIVE (AFU_ORTHOLOGUE AFUA_8G04860)-RELATED"/>
    <property type="match status" value="1"/>
</dbReference>
<keyword evidence="1" id="KW-0732">Signal</keyword>
<reference evidence="2" key="1">
    <citation type="journal article" date="2020" name="BMC Genomics">
        <title>Correction to: Identification and distribution of gene clusters required for synthesis of sphingolipid metabolism inhibitors in diverse species of the filamentous fungus Fusarium.</title>
        <authorList>
            <person name="Kim H.S."/>
            <person name="Lohmar J.M."/>
            <person name="Busman M."/>
            <person name="Brown D.W."/>
            <person name="Naumann T.A."/>
            <person name="Divon H.H."/>
            <person name="Lysoe E."/>
            <person name="Uhlig S."/>
            <person name="Proctor R.H."/>
        </authorList>
    </citation>
    <scope>NUCLEOTIDE SEQUENCE</scope>
    <source>
        <strain evidence="2">NRRL 22465</strain>
    </source>
</reference>
<dbReference type="OrthoDB" id="4991875at2759"/>
<protein>
    <submittedName>
        <fullName evidence="2">Uncharacterized protein</fullName>
    </submittedName>
</protein>
<dbReference type="EMBL" id="JABEYC010000548">
    <property type="protein sequence ID" value="KAF4976338.1"/>
    <property type="molecule type" value="Genomic_DNA"/>
</dbReference>